<evidence type="ECO:0000313" key="3">
    <source>
        <dbReference type="Proteomes" id="UP001597368"/>
    </source>
</evidence>
<name>A0ABW4TBT8_9ACTN</name>
<organism evidence="2 3">
    <name type="scientific">Nonomuraea mangrovi</name>
    <dbReference type="NCBI Taxonomy" id="2316207"/>
    <lineage>
        <taxon>Bacteria</taxon>
        <taxon>Bacillati</taxon>
        <taxon>Actinomycetota</taxon>
        <taxon>Actinomycetes</taxon>
        <taxon>Streptosporangiales</taxon>
        <taxon>Streptosporangiaceae</taxon>
        <taxon>Nonomuraea</taxon>
    </lineage>
</organism>
<comment type="caution">
    <text evidence="2">The sequence shown here is derived from an EMBL/GenBank/DDBJ whole genome shotgun (WGS) entry which is preliminary data.</text>
</comment>
<evidence type="ECO:0000256" key="1">
    <source>
        <dbReference type="SAM" id="SignalP"/>
    </source>
</evidence>
<dbReference type="InterPro" id="IPR008585">
    <property type="entry name" value="Gamma_PGA_hydro"/>
</dbReference>
<keyword evidence="2" id="KW-0378">Hydrolase</keyword>
<dbReference type="EMBL" id="JBHUFV010000083">
    <property type="protein sequence ID" value="MFD1939488.1"/>
    <property type="molecule type" value="Genomic_DNA"/>
</dbReference>
<keyword evidence="1" id="KW-0732">Signal</keyword>
<gene>
    <name evidence="2" type="ORF">ACFSKW_49305</name>
</gene>
<feature type="signal peptide" evidence="1">
    <location>
        <begin position="1"/>
        <end position="23"/>
    </location>
</feature>
<evidence type="ECO:0000313" key="2">
    <source>
        <dbReference type="EMBL" id="MFD1939488.1"/>
    </source>
</evidence>
<dbReference type="GO" id="GO:0016787">
    <property type="term" value="F:hydrolase activity"/>
    <property type="evidence" value="ECO:0007669"/>
    <property type="project" value="UniProtKB-KW"/>
</dbReference>
<reference evidence="3" key="1">
    <citation type="journal article" date="2019" name="Int. J. Syst. Evol. Microbiol.">
        <title>The Global Catalogue of Microorganisms (GCM) 10K type strain sequencing project: providing services to taxonomists for standard genome sequencing and annotation.</title>
        <authorList>
            <consortium name="The Broad Institute Genomics Platform"/>
            <consortium name="The Broad Institute Genome Sequencing Center for Infectious Disease"/>
            <person name="Wu L."/>
            <person name="Ma J."/>
        </authorList>
    </citation>
    <scope>NUCLEOTIDE SEQUENCE [LARGE SCALE GENOMIC DNA]</scope>
    <source>
        <strain evidence="3">ICMP 6774ER</strain>
    </source>
</reference>
<dbReference type="Gene3D" id="3.40.630.100">
    <property type="entry name" value="Poly-gamma-glutamate hydrolase, zinc-binding motif"/>
    <property type="match status" value="1"/>
</dbReference>
<accession>A0ABW4TBT8</accession>
<sequence length="230" mass="24571">MARVIPAVVTGLLALAAAPAVQAAKAPDAYTGYADLAAHESEGKDYRRVQRLPKKARVAHIAIHGGAIEPPTTQLADHAAGDRHAFYSFEGLKSSGNSALHITSTRFDEPKGRQVVAAVDYTVSWHAAAGTKATTYVGGRDRRLAKRVATALRAAGFTVAASTPKELNGDSPANIANRNRRGMGVQLELSKGQREQFFADGNLSRAWIADPAHRTRAFYRYVAAVNSVLP</sequence>
<dbReference type="Proteomes" id="UP001597368">
    <property type="component" value="Unassembled WGS sequence"/>
</dbReference>
<keyword evidence="3" id="KW-1185">Reference proteome</keyword>
<dbReference type="InterPro" id="IPR038128">
    <property type="entry name" value="Gamma_PGA_hydro_sf"/>
</dbReference>
<protein>
    <submittedName>
        <fullName evidence="2">Poly-gamma-glutamate hydrolase family protein</fullName>
    </submittedName>
</protein>
<feature type="chain" id="PRO_5046558604" evidence="1">
    <location>
        <begin position="24"/>
        <end position="230"/>
    </location>
</feature>
<proteinExistence type="predicted"/>
<dbReference type="RefSeq" id="WP_379581809.1">
    <property type="nucleotide sequence ID" value="NZ_JBHUFV010000083.1"/>
</dbReference>
<dbReference type="Pfam" id="PF05908">
    <property type="entry name" value="Gamma_PGA_hydro"/>
    <property type="match status" value="1"/>
</dbReference>